<gene>
    <name evidence="3" type="ORF">BpHYR1_050019</name>
</gene>
<feature type="region of interest" description="Disordered" evidence="2">
    <location>
        <begin position="1146"/>
        <end position="1179"/>
    </location>
</feature>
<dbReference type="Proteomes" id="UP000276133">
    <property type="component" value="Unassembled WGS sequence"/>
</dbReference>
<evidence type="ECO:0000256" key="1">
    <source>
        <dbReference type="SAM" id="Coils"/>
    </source>
</evidence>
<reference evidence="3 4" key="1">
    <citation type="journal article" date="2018" name="Sci. Rep.">
        <title>Genomic signatures of local adaptation to the degree of environmental predictability in rotifers.</title>
        <authorList>
            <person name="Franch-Gras L."/>
            <person name="Hahn C."/>
            <person name="Garcia-Roger E.M."/>
            <person name="Carmona M.J."/>
            <person name="Serra M."/>
            <person name="Gomez A."/>
        </authorList>
    </citation>
    <scope>NUCLEOTIDE SEQUENCE [LARGE SCALE GENOMIC DNA]</scope>
    <source>
        <strain evidence="3">HYR1</strain>
    </source>
</reference>
<dbReference type="PANTHER" id="PTHR14492:SF4">
    <property type="entry name" value="CILIOGENESIS AND PLANAR POLARITY EFFECTOR 1"/>
    <property type="match status" value="1"/>
</dbReference>
<evidence type="ECO:0000313" key="4">
    <source>
        <dbReference type="Proteomes" id="UP000276133"/>
    </source>
</evidence>
<accession>A0A3M7S141</accession>
<dbReference type="InterPro" id="IPR028236">
    <property type="entry name" value="CPLANE1"/>
</dbReference>
<comment type="caution">
    <text evidence="3">The sequence shown here is derived from an EMBL/GenBank/DDBJ whole genome shotgun (WGS) entry which is preliminary data.</text>
</comment>
<name>A0A3M7S141_BRAPC</name>
<protein>
    <submittedName>
        <fullName evidence="3">Uncharacterized protein</fullName>
    </submittedName>
</protein>
<evidence type="ECO:0000256" key="2">
    <source>
        <dbReference type="SAM" id="MobiDB-lite"/>
    </source>
</evidence>
<dbReference type="EMBL" id="REGN01002205">
    <property type="protein sequence ID" value="RNA29524.1"/>
    <property type="molecule type" value="Genomic_DNA"/>
</dbReference>
<organism evidence="3 4">
    <name type="scientific">Brachionus plicatilis</name>
    <name type="common">Marine rotifer</name>
    <name type="synonym">Brachionus muelleri</name>
    <dbReference type="NCBI Taxonomy" id="10195"/>
    <lineage>
        <taxon>Eukaryota</taxon>
        <taxon>Metazoa</taxon>
        <taxon>Spiralia</taxon>
        <taxon>Gnathifera</taxon>
        <taxon>Rotifera</taxon>
        <taxon>Eurotatoria</taxon>
        <taxon>Monogononta</taxon>
        <taxon>Pseudotrocha</taxon>
        <taxon>Ploima</taxon>
        <taxon>Brachionidae</taxon>
        <taxon>Brachionus</taxon>
    </lineage>
</organism>
<feature type="region of interest" description="Disordered" evidence="2">
    <location>
        <begin position="87"/>
        <end position="111"/>
    </location>
</feature>
<feature type="coiled-coil region" evidence="1">
    <location>
        <begin position="2160"/>
        <end position="2211"/>
    </location>
</feature>
<dbReference type="OrthoDB" id="5974632at2759"/>
<keyword evidence="4" id="KW-1185">Reference proteome</keyword>
<sequence>MCILKIPSAFAEPLRLVKELVNESVEQMNSISKSTDQHRSFHLPKHQLNNFDAEDGQKLTAKKKRSVSFESKIPDWGLETKSESNILDKSSDSGVDSINEQNKQNKPNGLTDHKIADGKIIFSFLPQVLPISDQTMNTQCLSSKLEISISHLICSWSLMVTLNNYDSIDLNENEIVCKAIQQAFINFTSLFLNIEFDAIKDFFYFDNEHLAQNEQIHMKKLKALVKIFFILVKTLNFACTDSIGFGHVCQLVQKFNQSILKLNNSMEVDGDRGSARIYVLSLAYNLLKSSQTILRPIFNQRQNESFLIKFDSIECTKNAQHCKELASLNAIKTKVDIVEPSEQSNESNSDRFETDSLEKLNNKKSSLILSKLNVKQSLNQIDFMLQKSWKNLLHYTKKYRKTLQSLGKIRQNWLNEINVLVIFVQREIEKLSNFKNFSNKSDTRGVVAEEVSNHKSVSSVKIGKADLVYFNLGNLDKAIDFWTIQLNSMFDQPKTLVLEQRSIVIVHKMFYSCLAKYEIVKFLNILEKFVECEQCKYLTKNGQNHFSPFSLFENSFKTLCIPKPLPKLPLALISILKSLARFVSLYLINHHELFHLSVTNATPMPSLAECVQNAELNAKKNVLCKQKFSSSLNSRDATPNIGYVFTADKVVEMFLATELYDEAICFLNFTNDWKSSFLINSILKESSNYPHIEQNSLLLSEHQLASRLSSILGLNASDSESCLMEKAYAQSAAVVLKELLVCSVVTKWPILQPVLTNLMKSFVACTRQMFTSSIVVPQNFYLPAPPIFCTQLNTEHNEDNEDREDQLSLHESKCRDKLCLLSKCIIVLFKESNLFVAMIKWYLENLCLAKSDMTNVYGIRNKFSLDLSLSNLLSSIRYQKIGYIPEQTFGLFREFVSLLFLIELRDKFCHTLRHLTKLTAKSANNSPTYIDLSCKIIKYGMLILSFRCLMADEYERIQDIVLSTIAKLATSSLHSSELDLEYELVKCIEDKIFAPDLLTSLDGRGFSVRNKFEAIRDEWKQRSEEKMDMDELFEYKMKIVNKENQLIQSYYGMAEDIFHLKYVQNVCDVHDSFCGSFAIERSDLMADFLEFFFKFAFDESQNWHTIIHHVNNIPLIPQFCDLITEQELNKNELKKYVLKKKNSSTSWSHLSNESTHLHKSLTKRRSSRLAANSSNRDNQSTKCAIDGQILNKSGLFRTYSLTTLNRTQSSLTIKSASLDHLNKSAPIKTSNCDHTGLEQPLALLDYGPAYAHVSNLAIWLVKWSTKFQKILVQNNKILNRFDNGKHFECKTTLKLNCLNANMLVACVYLANGNNLVQSSQNQCVLRKQMHRVNEPNEPVSQMDDDFTQVTRSNMDASKKIGDNSLMNKKFNNDISSQSSSTLDISSYDHIKCQSKSIEDKCDTSTNYQRQTKFVANDKSLLAKSEPLLDTLPSALDVTEYYDFENLKKAHHLNKSEVELFKDEKKIDEPAVIGEPKIDDENKSEIKKKKNSFEFITNFFKSPTKLVEKNEAKVCHQNKACESKDKNQQEYEPASTANTFNHNNDSSQVHQIIKNELKKIVQLQHDTVMNFLNNQSNEPHVNQSDIGLNGFENQLITILKSASSSDAMSQIVIETNVKKVHNKSMEYFSNQNQAMHQANQANQANFSHRPQITPAHSIALANSAKKNKNIATHNKCSKFVKIPLLNIKDDDDDADFHLPSVVTNMSNKYFTKSNYISGKSPQLTSVKMQTTQNLKTNDKIFHKHLQILSQNQIKKKFNCDIKNYPLLKLNVSTTNQSCHHTQFDQATIESKQIDETKFIEEKSTQKQEISVKVDKSLENAQTAKSSSDAQTQVQKPMYDGYILAPDCFDKMIDSHQIDYFSSAKAHYESTQHLRVQQDYNKKDSYTMTEKNIQTSHQLPPDILFKLKFDNTQKDRQKECELNNDFINIADLDFKSVEEILQLINIDQSKRLKIPIVKSQKNAQHLNNELNVSRSIDLVSLNDKGALSRDSHIQNDSSNLNKDLIEKAKIEALNVCEENLSDDLLADHVFSDLPIIDQKIQSINKMADKINDENVRNMKCVETEIQDCIDRIECVEQSSMERTTQKKDKQVAIHEIQFDSAHKDSDHKLMDNEHLKHIDLSDDLSDLNDLEQQRLHDILQEFDRHPLINPSSSQYKVNKKPKAQVKEKIALGKKQNEQLKKSNDNVSFTKRIENELIEKRENMIEKFAQKREQDAKNLLKDLISDTTQVNRNCSQTINSARSNKKSSAKANHLVPRKNIKNEIEIPPLLFKTNDADSVLSGSKISTLKAKPSLMSKTINKLALQEQIENKKTQILLDELEKRAHNVTNRTNTNKTQINIKDAKSLSHYVRLQNPKKLRTQPVHKALTYSQRLMMHQKSDIKLANSKDNINELYKVYGSKRVKGIHQHISGTNFRQAVANARPENGAKKILQHKNKMCKGDNVNVNKILNNSRYSPYDQCILSKDIEELIHWSVDDSLKRIIYDDNKPKSRLNNKSKIKNKKDLKASKDMDQDTLADLDMDYLNDDFLDEHLIDNESYLNQVGIQDLVNISLSSESSISFIDWDQIDQICEHYQK</sequence>
<evidence type="ECO:0000313" key="3">
    <source>
        <dbReference type="EMBL" id="RNA29524.1"/>
    </source>
</evidence>
<feature type="region of interest" description="Disordered" evidence="2">
    <location>
        <begin position="31"/>
        <end position="57"/>
    </location>
</feature>
<feature type="compositionally biased region" description="Basic residues" evidence="2">
    <location>
        <begin position="1157"/>
        <end position="1167"/>
    </location>
</feature>
<proteinExistence type="predicted"/>
<keyword evidence="1" id="KW-0175">Coiled coil</keyword>
<dbReference type="PANTHER" id="PTHR14492">
    <property type="entry name" value="JBTS17"/>
    <property type="match status" value="1"/>
</dbReference>
<feature type="coiled-coil region" evidence="1">
    <location>
        <begin position="2300"/>
        <end position="2327"/>
    </location>
</feature>
<feature type="compositionally biased region" description="Polar residues" evidence="2">
    <location>
        <begin position="87"/>
        <end position="108"/>
    </location>
</feature>